<dbReference type="SMART" id="SM00796">
    <property type="entry name" value="AHS1"/>
    <property type="match status" value="1"/>
</dbReference>
<evidence type="ECO:0000313" key="7">
    <source>
        <dbReference type="Proteomes" id="UP000294621"/>
    </source>
</evidence>
<dbReference type="Proteomes" id="UP000294621">
    <property type="component" value="Unassembled WGS sequence"/>
</dbReference>
<dbReference type="SMART" id="SM00797">
    <property type="entry name" value="AHS2"/>
    <property type="match status" value="1"/>
</dbReference>
<dbReference type="Pfam" id="PF02626">
    <property type="entry name" value="CT_A_B"/>
    <property type="match status" value="1"/>
</dbReference>
<dbReference type="PANTHER" id="PTHR43309:SF3">
    <property type="entry name" value="5-OXOPROLINASE SUBUNIT C"/>
    <property type="match status" value="1"/>
</dbReference>
<proteinExistence type="predicted"/>
<reference evidence="6 7" key="1">
    <citation type="submission" date="2019-03" db="EMBL/GenBank/DDBJ databases">
        <title>Genome Sequencing and Assembly of Various Microbes Isolated from Partially Reclaimed Soil and Acid Mine Drainage (AMD) Site.</title>
        <authorList>
            <person name="Steinbock B."/>
            <person name="Bechtold R."/>
            <person name="Sevigny J.L."/>
            <person name="Thomas D."/>
            <person name="Cuthill L.R."/>
            <person name="Aveiro Johannsen E.J."/>
            <person name="Thomas K."/>
            <person name="Ghosh A."/>
        </authorList>
    </citation>
    <scope>NUCLEOTIDE SEQUENCE [LARGE SCALE GENOMIC DNA]</scope>
    <source>
        <strain evidence="6 7">S-A1</strain>
    </source>
</reference>
<feature type="domain" description="Carboxyltransferase" evidence="5">
    <location>
        <begin position="266"/>
        <end position="540"/>
    </location>
</feature>
<comment type="caution">
    <text evidence="6">The sequence shown here is derived from an EMBL/GenBank/DDBJ whole genome shotgun (WGS) entry which is preliminary data.</text>
</comment>
<evidence type="ECO:0000256" key="1">
    <source>
        <dbReference type="ARBA" id="ARBA00022741"/>
    </source>
</evidence>
<sequence length="540" mass="57113">MKLTSDPMPARTESGTAGRIRGVRYVGQRALLAEIERPDDVLALQEHLTANPITGQLEVISAAETVMVTCSTPETARRIREALLNMVFPPRQHSENALVRIEVVYDGEDLRDVAAHCGLSPEAVITAHSTQTWTAAFTGFSPGLAYLVGENNILNVPRRPSPRTSVPAGSVALAGKYSSVYPRVSPGGWQIIGHTQTAMWDLTREHPALVTPGTEVIFRPVRASSGTTSTTAEPPSRVQETRVGLRVLQALPLTLIQDLGRAGHAAIGVSASGAMDRPALKRANRVVGNPEGAAALEVVDGGLGVEATTDQVLAVTGATVELNVTSPHGARTAEMGRPFALLTGEVLTLGKPTSGFRSYLAARGGFNSPEVLGSRSTDTLSGLGPAPVTPGQHLPVARVKGTHPVGWPEGQPDLTDPEAAILDITLGPRDDWFTEDSLTLLESTGWTASNELNRVGMRLEGPKLQWSRSGELPSEGTIAGSIQVPPSGQPVIFLSDHPTTGGYPVIAVLAEDQLAKAAQMRPGSTVRFRVVPHQKETSNA</sequence>
<dbReference type="GO" id="GO:0016787">
    <property type="term" value="F:hydrolase activity"/>
    <property type="evidence" value="ECO:0007669"/>
    <property type="project" value="UniProtKB-KW"/>
</dbReference>
<dbReference type="Gene3D" id="2.40.100.10">
    <property type="entry name" value="Cyclophilin-like"/>
    <property type="match status" value="2"/>
</dbReference>
<dbReference type="PANTHER" id="PTHR43309">
    <property type="entry name" value="5-OXOPROLINASE SUBUNIT C"/>
    <property type="match status" value="1"/>
</dbReference>
<dbReference type="GO" id="GO:0005524">
    <property type="term" value="F:ATP binding"/>
    <property type="evidence" value="ECO:0007669"/>
    <property type="project" value="UniProtKB-KW"/>
</dbReference>
<keyword evidence="6" id="KW-0456">Lyase</keyword>
<dbReference type="RefSeq" id="WP_133346664.1">
    <property type="nucleotide sequence ID" value="NZ_SMZQ01000002.1"/>
</dbReference>
<name>A0A4R5Y514_9MICC</name>
<dbReference type="OrthoDB" id="9768696at2"/>
<evidence type="ECO:0000256" key="3">
    <source>
        <dbReference type="ARBA" id="ARBA00022840"/>
    </source>
</evidence>
<evidence type="ECO:0000259" key="5">
    <source>
        <dbReference type="SMART" id="SM00797"/>
    </source>
</evidence>
<keyword evidence="1" id="KW-0547">Nucleotide-binding</keyword>
<dbReference type="InterPro" id="IPR029000">
    <property type="entry name" value="Cyclophilin-like_dom_sf"/>
</dbReference>
<dbReference type="InterPro" id="IPR052708">
    <property type="entry name" value="PxpC"/>
</dbReference>
<dbReference type="NCBIfam" id="TIGR00724">
    <property type="entry name" value="urea_amlyse_rel"/>
    <property type="match status" value="1"/>
</dbReference>
<dbReference type="InterPro" id="IPR003778">
    <property type="entry name" value="CT_A_B"/>
</dbReference>
<gene>
    <name evidence="6" type="ORF">E2R57_04045</name>
</gene>
<keyword evidence="2" id="KW-0378">Hydrolase</keyword>
<evidence type="ECO:0000313" key="6">
    <source>
        <dbReference type="EMBL" id="TDL39660.1"/>
    </source>
</evidence>
<dbReference type="GO" id="GO:0016829">
    <property type="term" value="F:lyase activity"/>
    <property type="evidence" value="ECO:0007669"/>
    <property type="project" value="UniProtKB-KW"/>
</dbReference>
<dbReference type="AlphaFoldDB" id="A0A4R5Y514"/>
<feature type="domain" description="Carboxyltransferase" evidence="4">
    <location>
        <begin position="23"/>
        <end position="210"/>
    </location>
</feature>
<dbReference type="EMBL" id="SMZQ01000002">
    <property type="protein sequence ID" value="TDL39660.1"/>
    <property type="molecule type" value="Genomic_DNA"/>
</dbReference>
<dbReference type="SUPFAM" id="SSF50891">
    <property type="entry name" value="Cyclophilin-like"/>
    <property type="match status" value="2"/>
</dbReference>
<evidence type="ECO:0000256" key="2">
    <source>
        <dbReference type="ARBA" id="ARBA00022801"/>
    </source>
</evidence>
<dbReference type="Pfam" id="PF02682">
    <property type="entry name" value="CT_C_D"/>
    <property type="match status" value="1"/>
</dbReference>
<keyword evidence="3" id="KW-0067">ATP-binding</keyword>
<protein>
    <submittedName>
        <fullName evidence="6">5-oxoprolinase/urea amidolyase family protein</fullName>
    </submittedName>
</protein>
<organism evidence="6 7">
    <name type="scientific">Arthrobacter nitrophenolicus</name>
    <dbReference type="NCBI Taxonomy" id="683150"/>
    <lineage>
        <taxon>Bacteria</taxon>
        <taxon>Bacillati</taxon>
        <taxon>Actinomycetota</taxon>
        <taxon>Actinomycetes</taxon>
        <taxon>Micrococcales</taxon>
        <taxon>Micrococcaceae</taxon>
        <taxon>Arthrobacter</taxon>
    </lineage>
</organism>
<evidence type="ECO:0000259" key="4">
    <source>
        <dbReference type="SMART" id="SM00796"/>
    </source>
</evidence>
<dbReference type="InterPro" id="IPR003833">
    <property type="entry name" value="CT_C_D"/>
</dbReference>
<dbReference type="Gene3D" id="3.30.1360.40">
    <property type="match status" value="1"/>
</dbReference>
<accession>A0A4R5Y514</accession>